<name>A0AB39I688_9PSED</name>
<gene>
    <name evidence="1" type="ORF">AB4Y39_06480</name>
</gene>
<dbReference type="AlphaFoldDB" id="A0AB39I688"/>
<evidence type="ECO:0000313" key="1">
    <source>
        <dbReference type="EMBL" id="XDK38305.1"/>
    </source>
</evidence>
<proteinExistence type="predicted"/>
<evidence type="ECO:0008006" key="2">
    <source>
        <dbReference type="Google" id="ProtNLM"/>
    </source>
</evidence>
<reference evidence="1" key="1">
    <citation type="submission" date="2024-07" db="EMBL/GenBank/DDBJ databases">
        <title>Identification and characteristics of a novel species of coltsfoot's symbiotic bacteria.</title>
        <authorList>
            <person name="Juszczyk A."/>
            <person name="Jasielczuk I."/>
            <person name="Gurgul A."/>
            <person name="Rogala M."/>
            <person name="Kowalczyk A."/>
            <person name="Szmatola T."/>
            <person name="Kosecka-Strojek M."/>
            <person name="Arent Z."/>
            <person name="Latowski D."/>
        </authorList>
    </citation>
    <scope>NUCLEOTIDE SEQUENCE</scope>
    <source>
        <strain evidence="1">Hg7Tf</strain>
    </source>
</reference>
<accession>A0AB39I688</accession>
<protein>
    <recommendedName>
        <fullName evidence="2">Antitoxin VbhA domain-containing protein</fullName>
    </recommendedName>
</protein>
<sequence length="65" mass="7264">MDDKKGAVAIVQWRRNFLGDGVLQEADYDQALMAAERLERSGSVSASEWLDMVRQANAALLRQPD</sequence>
<dbReference type="EMBL" id="CP162607">
    <property type="protein sequence ID" value="XDK38305.1"/>
    <property type="molecule type" value="Genomic_DNA"/>
</dbReference>
<dbReference type="RefSeq" id="WP_045183881.1">
    <property type="nucleotide sequence ID" value="NZ_CP162607.1"/>
</dbReference>
<organism evidence="1">
    <name type="scientific">Pseudomonas sp. Hg7Tf</name>
    <dbReference type="NCBI Taxonomy" id="3236988"/>
    <lineage>
        <taxon>Bacteria</taxon>
        <taxon>Pseudomonadati</taxon>
        <taxon>Pseudomonadota</taxon>
        <taxon>Gammaproteobacteria</taxon>
        <taxon>Pseudomonadales</taxon>
        <taxon>Pseudomonadaceae</taxon>
        <taxon>Pseudomonas</taxon>
    </lineage>
</organism>